<protein>
    <submittedName>
        <fullName evidence="1">Uncharacterized protein</fullName>
    </submittedName>
</protein>
<evidence type="ECO:0000313" key="1">
    <source>
        <dbReference type="EMBL" id="KAI4801636.1"/>
    </source>
</evidence>
<gene>
    <name evidence="1" type="ORF">KUCAC02_019516</name>
</gene>
<proteinExistence type="predicted"/>
<comment type="caution">
    <text evidence="1">The sequence shown here is derived from an EMBL/GenBank/DDBJ whole genome shotgun (WGS) entry which is preliminary data.</text>
</comment>
<dbReference type="EMBL" id="CM043808">
    <property type="protein sequence ID" value="KAI4801636.1"/>
    <property type="molecule type" value="Genomic_DNA"/>
</dbReference>
<organism evidence="1 2">
    <name type="scientific">Chaenocephalus aceratus</name>
    <name type="common">Blackfin icefish</name>
    <name type="synonym">Chaenichthys aceratus</name>
    <dbReference type="NCBI Taxonomy" id="36190"/>
    <lineage>
        <taxon>Eukaryota</taxon>
        <taxon>Metazoa</taxon>
        <taxon>Chordata</taxon>
        <taxon>Craniata</taxon>
        <taxon>Vertebrata</taxon>
        <taxon>Euteleostomi</taxon>
        <taxon>Actinopterygii</taxon>
        <taxon>Neopterygii</taxon>
        <taxon>Teleostei</taxon>
        <taxon>Neoteleostei</taxon>
        <taxon>Acanthomorphata</taxon>
        <taxon>Eupercaria</taxon>
        <taxon>Perciformes</taxon>
        <taxon>Notothenioidei</taxon>
        <taxon>Channichthyidae</taxon>
        <taxon>Chaenocephalus</taxon>
    </lineage>
</organism>
<keyword evidence="2" id="KW-1185">Reference proteome</keyword>
<reference evidence="1" key="1">
    <citation type="submission" date="2022-05" db="EMBL/GenBank/DDBJ databases">
        <title>Chromosome-level genome of Chaenocephalus aceratus.</title>
        <authorList>
            <person name="Park H."/>
        </authorList>
    </citation>
    <scope>NUCLEOTIDE SEQUENCE</scope>
    <source>
        <strain evidence="1">KU_202001</strain>
    </source>
</reference>
<accession>A0ACB9VNU5</accession>
<name>A0ACB9VNU5_CHAAC</name>
<evidence type="ECO:0000313" key="2">
    <source>
        <dbReference type="Proteomes" id="UP001057452"/>
    </source>
</evidence>
<sequence length="277" mass="31032">MSIQSAINKELFTPRDERMLVAVEVSRRKRKRMSFLPTGAGGDYNTFICVSVTNTRPHQLLITKVKQFGGSSTFTKRTQWTVEKLRQVNGINPNKDCPEFDLVFDGAVDQWVASSSAEKCLFVQILYHACKTYWEGKVGSLGKVVRQRSQSAPLEVGAGPSVPSPVSAPRTLQSRRKSYAPPRQTEFINCQPKLTAEACTMNLVIFRCKVFMNRLKNRMVANKSRSPARGQPGQRDECGSGGAWRQAESRRGQTVELMHKAQQFADTAHTLALKYSK</sequence>
<dbReference type="Proteomes" id="UP001057452">
    <property type="component" value="Chromosome 24"/>
</dbReference>